<dbReference type="GO" id="GO:0004673">
    <property type="term" value="F:protein histidine kinase activity"/>
    <property type="evidence" value="ECO:0007669"/>
    <property type="project" value="UniProtKB-EC"/>
</dbReference>
<keyword evidence="9" id="KW-0677">Repeat</keyword>
<dbReference type="Pfam" id="PF08447">
    <property type="entry name" value="PAS_3"/>
    <property type="match status" value="1"/>
</dbReference>
<reference evidence="18 19" key="1">
    <citation type="submission" date="2020-07" db="EMBL/GenBank/DDBJ databases">
        <title>Genomic Encyclopedia of Type Strains, Phase IV (KMG-IV): sequencing the most valuable type-strain genomes for metagenomic binning, comparative biology and taxonomic classification.</title>
        <authorList>
            <person name="Goeker M."/>
        </authorList>
    </citation>
    <scope>NUCLEOTIDE SEQUENCE [LARGE SCALE GENOMIC DNA]</scope>
    <source>
        <strain evidence="18 19">DSM 29043</strain>
    </source>
</reference>
<evidence type="ECO:0000313" key="19">
    <source>
        <dbReference type="Proteomes" id="UP000522081"/>
    </source>
</evidence>
<evidence type="ECO:0000256" key="6">
    <source>
        <dbReference type="ARBA" id="ARBA00022630"/>
    </source>
</evidence>
<dbReference type="GO" id="GO:0005524">
    <property type="term" value="F:ATP binding"/>
    <property type="evidence" value="ECO:0007669"/>
    <property type="project" value="UniProtKB-KW"/>
</dbReference>
<accession>A0A7Z0BWQ1</accession>
<keyword evidence="4" id="KW-0597">Phosphoprotein</keyword>
<organism evidence="18 19">
    <name type="scientific">Novosphingobium marinum</name>
    <dbReference type="NCBI Taxonomy" id="1514948"/>
    <lineage>
        <taxon>Bacteria</taxon>
        <taxon>Pseudomonadati</taxon>
        <taxon>Pseudomonadota</taxon>
        <taxon>Alphaproteobacteria</taxon>
        <taxon>Sphingomonadales</taxon>
        <taxon>Sphingomonadaceae</taxon>
        <taxon>Novosphingobium</taxon>
    </lineage>
</organism>
<dbReference type="InterPro" id="IPR000700">
    <property type="entry name" value="PAS-assoc_C"/>
</dbReference>
<comment type="caution">
    <text evidence="18">The sequence shown here is derived from an EMBL/GenBank/DDBJ whole genome shotgun (WGS) entry which is preliminary data.</text>
</comment>
<dbReference type="SUPFAM" id="SSF55785">
    <property type="entry name" value="PYP-like sensor domain (PAS domain)"/>
    <property type="match status" value="2"/>
</dbReference>
<comment type="catalytic activity">
    <reaction evidence="1">
        <text>ATP + protein L-histidine = ADP + protein N-phospho-L-histidine.</text>
        <dbReference type="EC" id="2.7.13.3"/>
    </reaction>
</comment>
<dbReference type="Pfam" id="PF00989">
    <property type="entry name" value="PAS"/>
    <property type="match status" value="1"/>
</dbReference>
<dbReference type="EC" id="2.7.13.3" evidence="2"/>
<evidence type="ECO:0000259" key="16">
    <source>
        <dbReference type="PROSITE" id="PS50112"/>
    </source>
</evidence>
<evidence type="ECO:0000256" key="1">
    <source>
        <dbReference type="ARBA" id="ARBA00000085"/>
    </source>
</evidence>
<keyword evidence="15" id="KW-0675">Receptor</keyword>
<evidence type="ECO:0000256" key="15">
    <source>
        <dbReference type="ARBA" id="ARBA00023170"/>
    </source>
</evidence>
<dbReference type="InterPro" id="IPR035965">
    <property type="entry name" value="PAS-like_dom_sf"/>
</dbReference>
<protein>
    <recommendedName>
        <fullName evidence="2">histidine kinase</fullName>
        <ecNumber evidence="2">2.7.13.3</ecNumber>
    </recommendedName>
</protein>
<dbReference type="FunFam" id="3.30.450.20:FF:000099">
    <property type="entry name" value="Sensory box sensor histidine kinase"/>
    <property type="match status" value="1"/>
</dbReference>
<keyword evidence="5" id="KW-0716">Sensory transduction</keyword>
<evidence type="ECO:0000256" key="7">
    <source>
        <dbReference type="ARBA" id="ARBA00022643"/>
    </source>
</evidence>
<evidence type="ECO:0000256" key="8">
    <source>
        <dbReference type="ARBA" id="ARBA00022679"/>
    </source>
</evidence>
<evidence type="ECO:0000256" key="11">
    <source>
        <dbReference type="ARBA" id="ARBA00022777"/>
    </source>
</evidence>
<dbReference type="SMART" id="SM00091">
    <property type="entry name" value="PAS"/>
    <property type="match status" value="2"/>
</dbReference>
<proteinExistence type="predicted"/>
<sequence>MTDDRLPDASAFLASIVENSNDAIVGKLLDGTIVSWNSAAERIFGFSAEEIVGRSIRDLIPDNKQSEEDRILAAVARGETMPTFETVRRRKDGSLVPLMVTVSPVRDAAGTIIAASKIARDITDRKRVQEKLDDSEHRFSLLADNISQLAWIADSEGWIFWYNRRWFEFTGTNLQEMQGWGWKAVHHPDYVDAVVERVSHCFETGKDWEDTFPLRGADGEYRWFLSRALPIRDEDGKVIYWFGTNTDVTEMRDAEKRIELLLLEVNHRSKNMLAMIQSLARRTAVSGSDFVSTLEKRISGLARNQDLLVSQSWSNVPLRDILETQLEFLGEAVGQVSLEGPAVSLSPGAAEAIAMALHEMATNALKYGGLSEEGGSVRIEWNIVEAEGETPDFVMSWCETGGPPVSQPERTGFGSRIIADFPRTKLRGDVKLEYPASGFRWTLRCPLPNIAD</sequence>
<dbReference type="CDD" id="cd00130">
    <property type="entry name" value="PAS"/>
    <property type="match status" value="2"/>
</dbReference>
<evidence type="ECO:0000256" key="5">
    <source>
        <dbReference type="ARBA" id="ARBA00022606"/>
    </source>
</evidence>
<keyword evidence="10" id="KW-0547">Nucleotide-binding</keyword>
<dbReference type="InterPro" id="IPR000014">
    <property type="entry name" value="PAS"/>
</dbReference>
<feature type="domain" description="PAC" evidence="17">
    <location>
        <begin position="206"/>
        <end position="260"/>
    </location>
</feature>
<evidence type="ECO:0000256" key="14">
    <source>
        <dbReference type="ARBA" id="ARBA00023026"/>
    </source>
</evidence>
<keyword evidence="7" id="KW-0288">FMN</keyword>
<dbReference type="Gene3D" id="3.30.565.10">
    <property type="entry name" value="Histidine kinase-like ATPase, C-terminal domain"/>
    <property type="match status" value="1"/>
</dbReference>
<evidence type="ECO:0000256" key="4">
    <source>
        <dbReference type="ARBA" id="ARBA00022553"/>
    </source>
</evidence>
<evidence type="ECO:0000313" key="18">
    <source>
        <dbReference type="EMBL" id="NYH96502.1"/>
    </source>
</evidence>
<dbReference type="SMART" id="SM00911">
    <property type="entry name" value="HWE_HK"/>
    <property type="match status" value="1"/>
</dbReference>
<keyword evidence="13" id="KW-0157">Chromophore</keyword>
<keyword evidence="14" id="KW-0843">Virulence</keyword>
<dbReference type="EMBL" id="JACBZF010000005">
    <property type="protein sequence ID" value="NYH96502.1"/>
    <property type="molecule type" value="Genomic_DNA"/>
</dbReference>
<keyword evidence="3" id="KW-0600">Photoreceptor protein</keyword>
<dbReference type="Pfam" id="PF07536">
    <property type="entry name" value="HWE_HK"/>
    <property type="match status" value="1"/>
</dbReference>
<dbReference type="Proteomes" id="UP000522081">
    <property type="component" value="Unassembled WGS sequence"/>
</dbReference>
<dbReference type="InterPro" id="IPR036890">
    <property type="entry name" value="HATPase_C_sf"/>
</dbReference>
<gene>
    <name evidence="18" type="ORF">FHS75_002841</name>
</gene>
<dbReference type="GO" id="GO:0006355">
    <property type="term" value="P:regulation of DNA-templated transcription"/>
    <property type="evidence" value="ECO:0007669"/>
    <property type="project" value="InterPro"/>
</dbReference>
<evidence type="ECO:0000256" key="10">
    <source>
        <dbReference type="ARBA" id="ARBA00022741"/>
    </source>
</evidence>
<keyword evidence="12" id="KW-0067">ATP-binding</keyword>
<keyword evidence="8" id="KW-0808">Transferase</keyword>
<dbReference type="SMART" id="SM00086">
    <property type="entry name" value="PAC"/>
    <property type="match status" value="2"/>
</dbReference>
<dbReference type="InterPro" id="IPR011102">
    <property type="entry name" value="Sig_transdc_His_kinase_HWE"/>
</dbReference>
<dbReference type="PROSITE" id="PS50113">
    <property type="entry name" value="PAC"/>
    <property type="match status" value="2"/>
</dbReference>
<evidence type="ECO:0000259" key="17">
    <source>
        <dbReference type="PROSITE" id="PS50113"/>
    </source>
</evidence>
<dbReference type="PANTHER" id="PTHR41523:SF7">
    <property type="entry name" value="HISTIDINE KINASE"/>
    <property type="match status" value="1"/>
</dbReference>
<evidence type="ECO:0000256" key="12">
    <source>
        <dbReference type="ARBA" id="ARBA00022840"/>
    </source>
</evidence>
<name>A0A7Z0BWQ1_9SPHN</name>
<evidence type="ECO:0000256" key="9">
    <source>
        <dbReference type="ARBA" id="ARBA00022737"/>
    </source>
</evidence>
<feature type="domain" description="PAS" evidence="16">
    <location>
        <begin position="9"/>
        <end position="79"/>
    </location>
</feature>
<dbReference type="NCBIfam" id="TIGR00229">
    <property type="entry name" value="sensory_box"/>
    <property type="match status" value="2"/>
</dbReference>
<dbReference type="InterPro" id="IPR013655">
    <property type="entry name" value="PAS_fold_3"/>
</dbReference>
<keyword evidence="11" id="KW-0418">Kinase</keyword>
<keyword evidence="19" id="KW-1185">Reference proteome</keyword>
<dbReference type="InterPro" id="IPR013767">
    <property type="entry name" value="PAS_fold"/>
</dbReference>
<dbReference type="AlphaFoldDB" id="A0A7Z0BWQ1"/>
<dbReference type="GO" id="GO:0009881">
    <property type="term" value="F:photoreceptor activity"/>
    <property type="evidence" value="ECO:0007669"/>
    <property type="project" value="UniProtKB-KW"/>
</dbReference>
<dbReference type="InterPro" id="IPR001610">
    <property type="entry name" value="PAC"/>
</dbReference>
<feature type="domain" description="PAC" evidence="17">
    <location>
        <begin position="82"/>
        <end position="134"/>
    </location>
</feature>
<evidence type="ECO:0000256" key="3">
    <source>
        <dbReference type="ARBA" id="ARBA00022543"/>
    </source>
</evidence>
<feature type="domain" description="PAS" evidence="16">
    <location>
        <begin position="135"/>
        <end position="205"/>
    </location>
</feature>
<dbReference type="PROSITE" id="PS50112">
    <property type="entry name" value="PAS"/>
    <property type="match status" value="2"/>
</dbReference>
<keyword evidence="6" id="KW-0285">Flavoprotein</keyword>
<evidence type="ECO:0000256" key="13">
    <source>
        <dbReference type="ARBA" id="ARBA00022991"/>
    </source>
</evidence>
<dbReference type="PANTHER" id="PTHR41523">
    <property type="entry name" value="TWO-COMPONENT SYSTEM SENSOR PROTEIN"/>
    <property type="match status" value="1"/>
</dbReference>
<dbReference type="RefSeq" id="WP_229735620.1">
    <property type="nucleotide sequence ID" value="NZ_BMGF01000005.1"/>
</dbReference>
<evidence type="ECO:0000256" key="2">
    <source>
        <dbReference type="ARBA" id="ARBA00012438"/>
    </source>
</evidence>
<dbReference type="Gene3D" id="3.30.450.20">
    <property type="entry name" value="PAS domain"/>
    <property type="match status" value="2"/>
</dbReference>